<dbReference type="AlphaFoldDB" id="A0A6J7HZT9"/>
<evidence type="ECO:0000256" key="6">
    <source>
        <dbReference type="SAM" id="MobiDB-lite"/>
    </source>
</evidence>
<feature type="transmembrane region" description="Helical" evidence="7">
    <location>
        <begin position="93"/>
        <end position="111"/>
    </location>
</feature>
<feature type="transmembrane region" description="Helical" evidence="7">
    <location>
        <begin position="240"/>
        <end position="266"/>
    </location>
</feature>
<dbReference type="PANTHER" id="PTHR30213">
    <property type="entry name" value="INNER MEMBRANE PROTEIN YHJD"/>
    <property type="match status" value="1"/>
</dbReference>
<evidence type="ECO:0000256" key="5">
    <source>
        <dbReference type="ARBA" id="ARBA00023136"/>
    </source>
</evidence>
<comment type="subcellular location">
    <subcellularLocation>
        <location evidence="1">Cell membrane</location>
        <topology evidence="1">Multi-pass membrane protein</topology>
    </subcellularLocation>
</comment>
<feature type="transmembrane region" description="Helical" evidence="7">
    <location>
        <begin position="29"/>
        <end position="49"/>
    </location>
</feature>
<sequence>MRRPWAITKRTVVSFYDDQMTQHAAAITYYSLMSLFPAILLGLSILGLVGEYPRTYDAIVRYLDDVAPPSVVRPIDESLRDAFRNKSTATTGLFLSIFLAFFGTTGVLESMRRALNVVFEVDSGRSFFRRKLVDVLSTFALLALVLSTLIFVVVGRGLAEELLRLVGADENAAAVWSVLRWPAAVASALLGFSFVYYVTPDLKHHAFHLVTPGAVLGVIAWLLVSYGLSEYISNVVNIGALYGAFTGAIVVVLWLWFSSCSLLLGAELNAAITRQRMLDATAAGDGPDGGGEAPVEVDRVARRTRWRRRRRVRAAARGAASPAGTPVADEPYVDGATPAEGLGPDAPDGPAGGVSSDRVDAPGPENGPAGRADRPRDDVDAPGAADPADEPTAVHEPLPGGRRRS</sequence>
<feature type="transmembrane region" description="Helical" evidence="7">
    <location>
        <begin position="132"/>
        <end position="159"/>
    </location>
</feature>
<organism evidence="8">
    <name type="scientific">freshwater metagenome</name>
    <dbReference type="NCBI Taxonomy" id="449393"/>
    <lineage>
        <taxon>unclassified sequences</taxon>
        <taxon>metagenomes</taxon>
        <taxon>ecological metagenomes</taxon>
    </lineage>
</organism>
<dbReference type="InterPro" id="IPR017039">
    <property type="entry name" value="Virul_fac_BrkB"/>
</dbReference>
<evidence type="ECO:0000256" key="2">
    <source>
        <dbReference type="ARBA" id="ARBA00022475"/>
    </source>
</evidence>
<evidence type="ECO:0000256" key="7">
    <source>
        <dbReference type="SAM" id="Phobius"/>
    </source>
</evidence>
<proteinExistence type="predicted"/>
<evidence type="ECO:0000256" key="4">
    <source>
        <dbReference type="ARBA" id="ARBA00022989"/>
    </source>
</evidence>
<keyword evidence="2" id="KW-1003">Cell membrane</keyword>
<dbReference type="EMBL" id="CAFBMK010000121">
    <property type="protein sequence ID" value="CAB4923982.1"/>
    <property type="molecule type" value="Genomic_DNA"/>
</dbReference>
<dbReference type="GO" id="GO:0005886">
    <property type="term" value="C:plasma membrane"/>
    <property type="evidence" value="ECO:0007669"/>
    <property type="project" value="UniProtKB-SubCell"/>
</dbReference>
<protein>
    <submittedName>
        <fullName evidence="8">Unannotated protein</fullName>
    </submittedName>
</protein>
<reference evidence="8" key="1">
    <citation type="submission" date="2020-05" db="EMBL/GenBank/DDBJ databases">
        <authorList>
            <person name="Chiriac C."/>
            <person name="Salcher M."/>
            <person name="Ghai R."/>
            <person name="Kavagutti S V."/>
        </authorList>
    </citation>
    <scope>NUCLEOTIDE SEQUENCE</scope>
</reference>
<feature type="compositionally biased region" description="Low complexity" evidence="6">
    <location>
        <begin position="338"/>
        <end position="349"/>
    </location>
</feature>
<keyword evidence="3 7" id="KW-0812">Transmembrane</keyword>
<evidence type="ECO:0000313" key="8">
    <source>
        <dbReference type="EMBL" id="CAB4923982.1"/>
    </source>
</evidence>
<feature type="region of interest" description="Disordered" evidence="6">
    <location>
        <begin position="312"/>
        <end position="405"/>
    </location>
</feature>
<evidence type="ECO:0000256" key="1">
    <source>
        <dbReference type="ARBA" id="ARBA00004651"/>
    </source>
</evidence>
<accession>A0A6J7HZT9</accession>
<feature type="transmembrane region" description="Helical" evidence="7">
    <location>
        <begin position="206"/>
        <end position="228"/>
    </location>
</feature>
<dbReference type="NCBIfam" id="TIGR00765">
    <property type="entry name" value="yihY_not_rbn"/>
    <property type="match status" value="1"/>
</dbReference>
<dbReference type="Pfam" id="PF03631">
    <property type="entry name" value="Virul_fac_BrkB"/>
    <property type="match status" value="1"/>
</dbReference>
<name>A0A6J7HZT9_9ZZZZ</name>
<gene>
    <name evidence="8" type="ORF">UFOPK3564_01999</name>
</gene>
<dbReference type="PANTHER" id="PTHR30213:SF0">
    <property type="entry name" value="UPF0761 MEMBRANE PROTEIN YIHY"/>
    <property type="match status" value="1"/>
</dbReference>
<keyword evidence="4 7" id="KW-1133">Transmembrane helix</keyword>
<evidence type="ECO:0000256" key="3">
    <source>
        <dbReference type="ARBA" id="ARBA00022692"/>
    </source>
</evidence>
<keyword evidence="5 7" id="KW-0472">Membrane</keyword>